<dbReference type="EMBL" id="BONE01000008">
    <property type="protein sequence ID" value="GIF71870.1"/>
    <property type="molecule type" value="Genomic_DNA"/>
</dbReference>
<dbReference type="PANTHER" id="PTHR43736">
    <property type="entry name" value="ADP-RIBOSE PYROPHOSPHATASE"/>
    <property type="match status" value="1"/>
</dbReference>
<dbReference type="SUPFAM" id="SSF55811">
    <property type="entry name" value="Nudix"/>
    <property type="match status" value="1"/>
</dbReference>
<evidence type="ECO:0000256" key="2">
    <source>
        <dbReference type="ARBA" id="ARBA00022801"/>
    </source>
</evidence>
<name>A0ABQ4CKR3_9ACTN</name>
<dbReference type="InterPro" id="IPR015797">
    <property type="entry name" value="NUDIX_hydrolase-like_dom_sf"/>
</dbReference>
<evidence type="ECO:0000256" key="3">
    <source>
        <dbReference type="RuleBase" id="RU003476"/>
    </source>
</evidence>
<dbReference type="Gene3D" id="3.90.79.10">
    <property type="entry name" value="Nucleoside Triphosphate Pyrophosphohydrolase"/>
    <property type="match status" value="1"/>
</dbReference>
<organism evidence="5 6">
    <name type="scientific">Asanoa siamensis</name>
    <dbReference type="NCBI Taxonomy" id="926357"/>
    <lineage>
        <taxon>Bacteria</taxon>
        <taxon>Bacillati</taxon>
        <taxon>Actinomycetota</taxon>
        <taxon>Actinomycetes</taxon>
        <taxon>Micromonosporales</taxon>
        <taxon>Micromonosporaceae</taxon>
        <taxon>Asanoa</taxon>
    </lineage>
</organism>
<dbReference type="InterPro" id="IPR020476">
    <property type="entry name" value="Nudix_hydrolase"/>
</dbReference>
<evidence type="ECO:0000259" key="4">
    <source>
        <dbReference type="PROSITE" id="PS51462"/>
    </source>
</evidence>
<proteinExistence type="inferred from homology"/>
<protein>
    <recommendedName>
        <fullName evidence="4">Nudix hydrolase domain-containing protein</fullName>
    </recommendedName>
</protein>
<sequence>MTNVRHNTASAIVFDEPHQNVLLIHHNKVGLWLYPGGHIDPNEDPAQAALREVHEETGIHAHVIGIPAFVHAAVDSHPSPWAIIEMTVTDSKVGEHRHIDHVYICRAPADAGLPTAQLDEVAGAHWVPLDGIVSLPTPAELPELIAEAARWAKAH</sequence>
<dbReference type="PRINTS" id="PR00502">
    <property type="entry name" value="NUDIXFAMILY"/>
</dbReference>
<dbReference type="PROSITE" id="PS00893">
    <property type="entry name" value="NUDIX_BOX"/>
    <property type="match status" value="1"/>
</dbReference>
<feature type="domain" description="Nudix hydrolase" evidence="4">
    <location>
        <begin position="4"/>
        <end position="149"/>
    </location>
</feature>
<gene>
    <name evidence="5" type="ORF">Asi02nite_13880</name>
</gene>
<keyword evidence="6" id="KW-1185">Reference proteome</keyword>
<dbReference type="Proteomes" id="UP000604117">
    <property type="component" value="Unassembled WGS sequence"/>
</dbReference>
<dbReference type="Pfam" id="PF00293">
    <property type="entry name" value="NUDIX"/>
    <property type="match status" value="1"/>
</dbReference>
<evidence type="ECO:0000313" key="5">
    <source>
        <dbReference type="EMBL" id="GIF71870.1"/>
    </source>
</evidence>
<evidence type="ECO:0000256" key="1">
    <source>
        <dbReference type="ARBA" id="ARBA00005582"/>
    </source>
</evidence>
<evidence type="ECO:0000313" key="6">
    <source>
        <dbReference type="Proteomes" id="UP000604117"/>
    </source>
</evidence>
<dbReference type="InterPro" id="IPR000086">
    <property type="entry name" value="NUDIX_hydrolase_dom"/>
</dbReference>
<accession>A0ABQ4CKR3</accession>
<dbReference type="PANTHER" id="PTHR43736:SF1">
    <property type="entry name" value="DIHYDRONEOPTERIN TRIPHOSPHATE DIPHOSPHATASE"/>
    <property type="match status" value="1"/>
</dbReference>
<dbReference type="CDD" id="cd03674">
    <property type="entry name" value="NUDIX_Hydrolase"/>
    <property type="match status" value="1"/>
</dbReference>
<dbReference type="RefSeq" id="WP_203711343.1">
    <property type="nucleotide sequence ID" value="NZ_BONE01000008.1"/>
</dbReference>
<dbReference type="PROSITE" id="PS51462">
    <property type="entry name" value="NUDIX"/>
    <property type="match status" value="1"/>
</dbReference>
<dbReference type="InterPro" id="IPR020084">
    <property type="entry name" value="NUDIX_hydrolase_CS"/>
</dbReference>
<comment type="similarity">
    <text evidence="1 3">Belongs to the Nudix hydrolase family.</text>
</comment>
<reference evidence="5 6" key="1">
    <citation type="submission" date="2021-01" db="EMBL/GenBank/DDBJ databases">
        <title>Whole genome shotgun sequence of Asanoa siamensis NBRC 107932.</title>
        <authorList>
            <person name="Komaki H."/>
            <person name="Tamura T."/>
        </authorList>
    </citation>
    <scope>NUCLEOTIDE SEQUENCE [LARGE SCALE GENOMIC DNA]</scope>
    <source>
        <strain evidence="5 6">NBRC 107932</strain>
    </source>
</reference>
<keyword evidence="2 3" id="KW-0378">Hydrolase</keyword>
<comment type="caution">
    <text evidence="5">The sequence shown here is derived from an EMBL/GenBank/DDBJ whole genome shotgun (WGS) entry which is preliminary data.</text>
</comment>